<feature type="domain" description="Thioredoxin" evidence="3">
    <location>
        <begin position="10"/>
        <end position="218"/>
    </location>
</feature>
<dbReference type="InterPro" id="IPR036249">
    <property type="entry name" value="Thioredoxin-like_sf"/>
</dbReference>
<dbReference type="PROSITE" id="PS51352">
    <property type="entry name" value="THIOREDOXIN_2"/>
    <property type="match status" value="1"/>
</dbReference>
<protein>
    <submittedName>
        <fullName evidence="4">Protein-disulfide isomerase</fullName>
    </submittedName>
</protein>
<dbReference type="GO" id="GO:0016853">
    <property type="term" value="F:isomerase activity"/>
    <property type="evidence" value="ECO:0007669"/>
    <property type="project" value="UniProtKB-KW"/>
</dbReference>
<sequence>MRFLKILLALMLGLAAGAAMAQAKRDWRTVVTPSPTGTWVIGNPAAKVKLVEYLSYTCPHCGDFTRESKPVLMDQFVRSGSVSLEVRHAVRDGLDLAAAMYARCAGPRNFPAVHGAIFANQKALLEKGVSITPPPGGDRDAALKAIADGSGLTALVRPRLAKAPGVCLTDAATREQLIAGTRAAFDKIAGTPAFELNGELIQGTDWARLEPRLRAAGAR</sequence>
<evidence type="ECO:0000256" key="2">
    <source>
        <dbReference type="SAM" id="SignalP"/>
    </source>
</evidence>
<dbReference type="EMBL" id="JACIJJ010000001">
    <property type="protein sequence ID" value="MBB5697060.1"/>
    <property type="molecule type" value="Genomic_DNA"/>
</dbReference>
<organism evidence="4 5">
    <name type="scientific">Sphingomonas yantingensis</name>
    <dbReference type="NCBI Taxonomy" id="1241761"/>
    <lineage>
        <taxon>Bacteria</taxon>
        <taxon>Pseudomonadati</taxon>
        <taxon>Pseudomonadota</taxon>
        <taxon>Alphaproteobacteria</taxon>
        <taxon>Sphingomonadales</taxon>
        <taxon>Sphingomonadaceae</taxon>
        <taxon>Sphingomonas</taxon>
    </lineage>
</organism>
<feature type="chain" id="PRO_5031390056" evidence="2">
    <location>
        <begin position="22"/>
        <end position="219"/>
    </location>
</feature>
<name>A0A7W9AMA2_9SPHN</name>
<dbReference type="SUPFAM" id="SSF52833">
    <property type="entry name" value="Thioredoxin-like"/>
    <property type="match status" value="1"/>
</dbReference>
<gene>
    <name evidence="4" type="ORF">FHR19_000385</name>
</gene>
<comment type="function">
    <text evidence="1">May be required for disulfide bond formation in some proteins.</text>
</comment>
<proteinExistence type="predicted"/>
<keyword evidence="2" id="KW-0732">Signal</keyword>
<dbReference type="InterPro" id="IPR012336">
    <property type="entry name" value="Thioredoxin-like_fold"/>
</dbReference>
<comment type="caution">
    <text evidence="4">The sequence shown here is derived from an EMBL/GenBank/DDBJ whole genome shotgun (WGS) entry which is preliminary data.</text>
</comment>
<evidence type="ECO:0000256" key="1">
    <source>
        <dbReference type="ARBA" id="ARBA00003565"/>
    </source>
</evidence>
<dbReference type="AlphaFoldDB" id="A0A7W9AMA2"/>
<dbReference type="Proteomes" id="UP000557739">
    <property type="component" value="Unassembled WGS sequence"/>
</dbReference>
<reference evidence="4 5" key="1">
    <citation type="submission" date="2020-08" db="EMBL/GenBank/DDBJ databases">
        <title>Genomic Encyclopedia of Type Strains, Phase IV (KMG-IV): sequencing the most valuable type-strain genomes for metagenomic binning, comparative biology and taxonomic classification.</title>
        <authorList>
            <person name="Goeker M."/>
        </authorList>
    </citation>
    <scope>NUCLEOTIDE SEQUENCE [LARGE SCALE GENOMIC DNA]</scope>
    <source>
        <strain evidence="4 5">DSM 27244</strain>
    </source>
</reference>
<keyword evidence="4" id="KW-0413">Isomerase</keyword>
<evidence type="ECO:0000313" key="4">
    <source>
        <dbReference type="EMBL" id="MBB5697060.1"/>
    </source>
</evidence>
<evidence type="ECO:0000259" key="3">
    <source>
        <dbReference type="PROSITE" id="PS51352"/>
    </source>
</evidence>
<accession>A0A7W9AMA2</accession>
<keyword evidence="5" id="KW-1185">Reference proteome</keyword>
<dbReference type="RefSeq" id="WP_184023659.1">
    <property type="nucleotide sequence ID" value="NZ_JACIJJ010000001.1"/>
</dbReference>
<feature type="signal peptide" evidence="2">
    <location>
        <begin position="1"/>
        <end position="21"/>
    </location>
</feature>
<dbReference type="Gene3D" id="3.40.30.10">
    <property type="entry name" value="Glutaredoxin"/>
    <property type="match status" value="1"/>
</dbReference>
<dbReference type="Pfam" id="PF13462">
    <property type="entry name" value="Thioredoxin_4"/>
    <property type="match status" value="1"/>
</dbReference>
<evidence type="ECO:0000313" key="5">
    <source>
        <dbReference type="Proteomes" id="UP000557739"/>
    </source>
</evidence>
<dbReference type="InterPro" id="IPR013766">
    <property type="entry name" value="Thioredoxin_domain"/>
</dbReference>
<dbReference type="Gene3D" id="1.10.40.110">
    <property type="match status" value="1"/>
</dbReference>